<evidence type="ECO:0000313" key="2">
    <source>
        <dbReference type="EMBL" id="CAB4185132.1"/>
    </source>
</evidence>
<dbReference type="EMBL" id="LR797172">
    <property type="protein sequence ID" value="CAB4191383.1"/>
    <property type="molecule type" value="Genomic_DNA"/>
</dbReference>
<organism evidence="4">
    <name type="scientific">uncultured Caudovirales phage</name>
    <dbReference type="NCBI Taxonomy" id="2100421"/>
    <lineage>
        <taxon>Viruses</taxon>
        <taxon>Duplodnaviria</taxon>
        <taxon>Heunggongvirae</taxon>
        <taxon>Uroviricota</taxon>
        <taxon>Caudoviricetes</taxon>
        <taxon>Peduoviridae</taxon>
        <taxon>Maltschvirus</taxon>
        <taxon>Maltschvirus maltsch</taxon>
    </lineage>
</organism>
<evidence type="ECO:0000313" key="5">
    <source>
        <dbReference type="EMBL" id="CAB5229598.1"/>
    </source>
</evidence>
<accession>A0A6J5R3S8</accession>
<reference evidence="4" key="1">
    <citation type="submission" date="2020-05" db="EMBL/GenBank/DDBJ databases">
        <authorList>
            <person name="Chiriac C."/>
            <person name="Salcher M."/>
            <person name="Ghai R."/>
            <person name="Kavagutti S V."/>
        </authorList>
    </citation>
    <scope>NUCLEOTIDE SEQUENCE</scope>
</reference>
<dbReference type="InterPro" id="IPR009045">
    <property type="entry name" value="Zn_M74/Hedgehog-like"/>
</dbReference>
<evidence type="ECO:0000313" key="1">
    <source>
        <dbReference type="EMBL" id="CAB4173510.1"/>
    </source>
</evidence>
<dbReference type="SUPFAM" id="SSF55166">
    <property type="entry name" value="Hedgehog/DD-peptidase"/>
    <property type="match status" value="1"/>
</dbReference>
<dbReference type="EMBL" id="LR798413">
    <property type="protein sequence ID" value="CAB5229598.1"/>
    <property type="molecule type" value="Genomic_DNA"/>
</dbReference>
<protein>
    <recommendedName>
        <fullName evidence="6">D-alanyl-D-alanine carboxypeptidase</fullName>
    </recommendedName>
</protein>
<evidence type="ECO:0000313" key="4">
    <source>
        <dbReference type="EMBL" id="CAB4191383.1"/>
    </source>
</evidence>
<sequence>MATSINGWVVLEPTDPHLVTRVIPGTTRKLRMRDDVLPLFLALAAEYHRTIAKIDTGTLDDWGYAHRIANASTKWSDHSSGTAMDLNATGEGRQGTGPFAWWKTTTRYLRATALKKKYAVVIWGGAASLGGDYVQSANWDWMHWAIRPGVNVTAVKAQILKMKINPDGTIRP</sequence>
<gene>
    <name evidence="2" type="ORF">UFOVP1120_6</name>
    <name evidence="3" type="ORF">UFOVP1183_49</name>
    <name evidence="4" type="ORF">UFOVP1227_32</name>
    <name evidence="5" type="ORF">UFOVP1571_6</name>
    <name evidence="1" type="ORF">UFOVP955_33</name>
</gene>
<name>A0A6J5R3S8_9CAUD</name>
<evidence type="ECO:0000313" key="3">
    <source>
        <dbReference type="EMBL" id="CAB4188600.1"/>
    </source>
</evidence>
<dbReference type="EMBL" id="LR797074">
    <property type="protein sequence ID" value="CAB4185132.1"/>
    <property type="molecule type" value="Genomic_DNA"/>
</dbReference>
<proteinExistence type="predicted"/>
<dbReference type="EMBL" id="LR797125">
    <property type="protein sequence ID" value="CAB4188600.1"/>
    <property type="molecule type" value="Genomic_DNA"/>
</dbReference>
<dbReference type="EMBL" id="LR796904">
    <property type="protein sequence ID" value="CAB4173510.1"/>
    <property type="molecule type" value="Genomic_DNA"/>
</dbReference>
<evidence type="ECO:0008006" key="6">
    <source>
        <dbReference type="Google" id="ProtNLM"/>
    </source>
</evidence>